<dbReference type="InterPro" id="IPR029787">
    <property type="entry name" value="Nucleotide_cyclase"/>
</dbReference>
<evidence type="ECO:0000313" key="1">
    <source>
        <dbReference type="EMBL" id="GAP44002.1"/>
    </source>
</evidence>
<dbReference type="AlphaFoldDB" id="A0A0S7C0H1"/>
<dbReference type="SUPFAM" id="SSF55073">
    <property type="entry name" value="Nucleotide cyclase"/>
    <property type="match status" value="1"/>
</dbReference>
<evidence type="ECO:0000313" key="2">
    <source>
        <dbReference type="Proteomes" id="UP000053091"/>
    </source>
</evidence>
<protein>
    <recommendedName>
        <fullName evidence="3">Guanylate cyclase domain-containing protein</fullName>
    </recommendedName>
</protein>
<dbReference type="Gene3D" id="3.30.70.1230">
    <property type="entry name" value="Nucleotide cyclase"/>
    <property type="match status" value="1"/>
</dbReference>
<organism evidence="1">
    <name type="scientific">Lentimicrobium saccharophilum</name>
    <dbReference type="NCBI Taxonomy" id="1678841"/>
    <lineage>
        <taxon>Bacteria</taxon>
        <taxon>Pseudomonadati</taxon>
        <taxon>Bacteroidota</taxon>
        <taxon>Bacteroidia</taxon>
        <taxon>Bacteroidales</taxon>
        <taxon>Lentimicrobiaceae</taxon>
        <taxon>Lentimicrobium</taxon>
    </lineage>
</organism>
<gene>
    <name evidence="1" type="ORF">TBC1_112161</name>
</gene>
<keyword evidence="2" id="KW-1185">Reference proteome</keyword>
<dbReference type="Proteomes" id="UP000053091">
    <property type="component" value="Unassembled WGS sequence"/>
</dbReference>
<name>A0A0S7C0H1_9BACT</name>
<evidence type="ECO:0008006" key="3">
    <source>
        <dbReference type="Google" id="ProtNLM"/>
    </source>
</evidence>
<dbReference type="RefSeq" id="WP_062042058.1">
    <property type="nucleotide sequence ID" value="NZ_DF968182.1"/>
</dbReference>
<reference evidence="1" key="1">
    <citation type="journal article" date="2015" name="Genome Announc.">
        <title>Draft Genome Sequence of Bacteroidales Strain TBC1, a Novel Isolate from a Methanogenic Wastewater Treatment System.</title>
        <authorList>
            <person name="Tourlousse D.M."/>
            <person name="Matsuura N."/>
            <person name="Sun L."/>
            <person name="Toyonaga M."/>
            <person name="Kuroda K."/>
            <person name="Ohashi A."/>
            <person name="Cruz R."/>
            <person name="Yamaguchi T."/>
            <person name="Sekiguchi Y."/>
        </authorList>
    </citation>
    <scope>NUCLEOTIDE SEQUENCE [LARGE SCALE GENOMIC DNA]</scope>
    <source>
        <strain evidence="1">TBC1</strain>
    </source>
</reference>
<sequence length="238" mass="27487">MSIQDKFSGFKDAERATVGLALVFDISGFTKFFNKPDIQYYMTEYINQIIDCVEINIWGGTEFWTEEIAQELPALEIKPFMRKFLGDGMLYVWEDTEDRILSKPNFKIRLINRLWNLQLHFSKINKKLIEDIPVGDLPATIKFGIAQGTIFKLIENNGTVDCIGPCINLASRLVKYCQEINFIASARLNLPRKELETNGYFKIIAKELRSFENEVVIIDKQDYGDVSSTDKERLFSEI</sequence>
<dbReference type="EMBL" id="DF968182">
    <property type="protein sequence ID" value="GAP44002.1"/>
    <property type="molecule type" value="Genomic_DNA"/>
</dbReference>
<accession>A0A0S7C0H1</accession>
<dbReference type="OrthoDB" id="8580338at2"/>
<proteinExistence type="predicted"/>